<comment type="caution">
    <text evidence="1">The sequence shown here is derived from an EMBL/GenBank/DDBJ whole genome shotgun (WGS) entry which is preliminary data.</text>
</comment>
<proteinExistence type="predicted"/>
<accession>X1VMH1</accession>
<evidence type="ECO:0000313" key="1">
    <source>
        <dbReference type="EMBL" id="GAJ20772.1"/>
    </source>
</evidence>
<organism evidence="1">
    <name type="scientific">marine sediment metagenome</name>
    <dbReference type="NCBI Taxonomy" id="412755"/>
    <lineage>
        <taxon>unclassified sequences</taxon>
        <taxon>metagenomes</taxon>
        <taxon>ecological metagenomes</taxon>
    </lineage>
</organism>
<dbReference type="AlphaFoldDB" id="X1VMH1"/>
<sequence>EGEKYLITEGKYAGKYVILLKKGYDISAGDIEEKDFKIESEVEG</sequence>
<feature type="non-terminal residue" evidence="1">
    <location>
        <position position="1"/>
    </location>
</feature>
<reference evidence="1" key="1">
    <citation type="journal article" date="2014" name="Front. Microbiol.">
        <title>High frequency of phylogenetically diverse reductive dehalogenase-homologous genes in deep subseafloor sedimentary metagenomes.</title>
        <authorList>
            <person name="Kawai M."/>
            <person name="Futagami T."/>
            <person name="Toyoda A."/>
            <person name="Takaki Y."/>
            <person name="Nishi S."/>
            <person name="Hori S."/>
            <person name="Arai W."/>
            <person name="Tsubouchi T."/>
            <person name="Morono Y."/>
            <person name="Uchiyama I."/>
            <person name="Ito T."/>
            <person name="Fujiyama A."/>
            <person name="Inagaki F."/>
            <person name="Takami H."/>
        </authorList>
    </citation>
    <scope>NUCLEOTIDE SEQUENCE</scope>
    <source>
        <strain evidence="1">Expedition CK06-06</strain>
    </source>
</reference>
<protein>
    <submittedName>
        <fullName evidence="1">Uncharacterized protein</fullName>
    </submittedName>
</protein>
<gene>
    <name evidence="1" type="ORF">S12H4_60124</name>
</gene>
<name>X1VMH1_9ZZZZ</name>
<dbReference type="EMBL" id="BARW01039488">
    <property type="protein sequence ID" value="GAJ20772.1"/>
    <property type="molecule type" value="Genomic_DNA"/>
</dbReference>